<keyword evidence="1" id="KW-0479">Metal-binding</keyword>
<dbReference type="EMBL" id="GGMR01010922">
    <property type="protein sequence ID" value="MBY23541.1"/>
    <property type="molecule type" value="Transcribed_RNA"/>
</dbReference>
<protein>
    <recommendedName>
        <fullName evidence="7">MULE transposase domain-containing protein</fullName>
    </recommendedName>
</protein>
<dbReference type="Gene3D" id="2.20.25.240">
    <property type="match status" value="1"/>
</dbReference>
<accession>A0A2S2P226</accession>
<evidence type="ECO:0000259" key="5">
    <source>
        <dbReference type="Pfam" id="PF10551"/>
    </source>
</evidence>
<dbReference type="GO" id="GO:0008270">
    <property type="term" value="F:zinc ion binding"/>
    <property type="evidence" value="ECO:0007669"/>
    <property type="project" value="UniProtKB-KW"/>
</dbReference>
<dbReference type="AlphaFoldDB" id="A0A2S2P226"/>
<dbReference type="Pfam" id="PF04500">
    <property type="entry name" value="FLYWCH"/>
    <property type="match status" value="1"/>
</dbReference>
<feature type="domain" description="MULE transposase" evidence="5">
    <location>
        <begin position="185"/>
        <end position="281"/>
    </location>
</feature>
<sequence length="459" mass="53810">MEVLMPERGKKLLIFNNYKFSFAHESQCGKTRWRCAKKTCPAKMYTISNNIQMDESNLQHNHDEETKQIVRQVLRTSTKRKAIEDTSVRPSKIVLSEIENCTSVDTDLLLLNDINQLRDNVYRARRQILPVLPKNINEVHDYLETNDIITNTKKENFLLINNKIDHIIIFSTMTNLNFLCLLESIYVDGTFEYCAKHFYQLFSIHGYKNNSYVPLVFCLLHDKQKDTYTKTLKSIILYCSDHGLQFKPTRVIVDFEKGLQEGIKNTWTDIEIIGCRFHLAQSWWRKIQALGLSKEYKDNTSDVGKWLGNIFGIPFLNPEEVGDCFAIDFISEMPQNNKLIAFSDYIFDTYISDDALFPSHMWALRSETVTRTTNAVESFHSHFKNNFYMSHPNIHNFLNVLLQLQSEVYIKIKSIGTIKTRKQTLVRQNFILNEIKKYEEGEKTRFEYVQSVSCYLKKK</sequence>
<dbReference type="Pfam" id="PF10551">
    <property type="entry name" value="MULE"/>
    <property type="match status" value="1"/>
</dbReference>
<evidence type="ECO:0000256" key="3">
    <source>
        <dbReference type="ARBA" id="ARBA00022833"/>
    </source>
</evidence>
<keyword evidence="2" id="KW-0863">Zinc-finger</keyword>
<organism evidence="6">
    <name type="scientific">Schizaphis graminum</name>
    <name type="common">Green bug aphid</name>
    <dbReference type="NCBI Taxonomy" id="13262"/>
    <lineage>
        <taxon>Eukaryota</taxon>
        <taxon>Metazoa</taxon>
        <taxon>Ecdysozoa</taxon>
        <taxon>Arthropoda</taxon>
        <taxon>Hexapoda</taxon>
        <taxon>Insecta</taxon>
        <taxon>Pterygota</taxon>
        <taxon>Neoptera</taxon>
        <taxon>Paraneoptera</taxon>
        <taxon>Hemiptera</taxon>
        <taxon>Sternorrhyncha</taxon>
        <taxon>Aphidomorpha</taxon>
        <taxon>Aphidoidea</taxon>
        <taxon>Aphididae</taxon>
        <taxon>Aphidini</taxon>
        <taxon>Schizaphis</taxon>
    </lineage>
</organism>
<dbReference type="InterPro" id="IPR007588">
    <property type="entry name" value="Znf_FLYWCH"/>
</dbReference>
<gene>
    <name evidence="6" type="ORF">g.77562</name>
</gene>
<dbReference type="PANTHER" id="PTHR47160">
    <property type="entry name" value="PUTATIVE-RELATED"/>
    <property type="match status" value="1"/>
</dbReference>
<evidence type="ECO:0000313" key="6">
    <source>
        <dbReference type="EMBL" id="MBY23541.1"/>
    </source>
</evidence>
<reference evidence="6" key="1">
    <citation type="submission" date="2018-04" db="EMBL/GenBank/DDBJ databases">
        <title>Transcriptome of Schizaphis graminum biotype I.</title>
        <authorList>
            <person name="Scully E.D."/>
            <person name="Geib S.M."/>
            <person name="Palmer N.A."/>
            <person name="Koch K."/>
            <person name="Bradshaw J."/>
            <person name="Heng-Moss T."/>
            <person name="Sarath G."/>
        </authorList>
    </citation>
    <scope>NUCLEOTIDE SEQUENCE</scope>
</reference>
<evidence type="ECO:0008006" key="7">
    <source>
        <dbReference type="Google" id="ProtNLM"/>
    </source>
</evidence>
<evidence type="ECO:0000259" key="4">
    <source>
        <dbReference type="Pfam" id="PF04500"/>
    </source>
</evidence>
<evidence type="ECO:0000256" key="1">
    <source>
        <dbReference type="ARBA" id="ARBA00022723"/>
    </source>
</evidence>
<keyword evidence="3" id="KW-0862">Zinc</keyword>
<dbReference type="PANTHER" id="PTHR47160:SF10">
    <property type="entry name" value="MULE TRANSPOSASE DOMAIN-CONTAINING PROTEIN"/>
    <property type="match status" value="1"/>
</dbReference>
<dbReference type="InterPro" id="IPR018289">
    <property type="entry name" value="MULE_transposase_dom"/>
</dbReference>
<name>A0A2S2P226_SCHGA</name>
<feature type="domain" description="FLYWCH-type" evidence="4">
    <location>
        <begin position="5"/>
        <end position="62"/>
    </location>
</feature>
<evidence type="ECO:0000256" key="2">
    <source>
        <dbReference type="ARBA" id="ARBA00022771"/>
    </source>
</evidence>
<proteinExistence type="predicted"/>